<feature type="region of interest" description="Disordered" evidence="13">
    <location>
        <begin position="216"/>
        <end position="236"/>
    </location>
</feature>
<keyword evidence="5" id="KW-0805">Transcription regulation</keyword>
<dbReference type="CDD" id="cd00086">
    <property type="entry name" value="homeodomain"/>
    <property type="match status" value="1"/>
</dbReference>
<keyword evidence="6 10" id="KW-0238">DNA-binding</keyword>
<dbReference type="SUPFAM" id="SSF46689">
    <property type="entry name" value="Homeodomain-like"/>
    <property type="match status" value="1"/>
</dbReference>
<name>B8RCB5_BRALA</name>
<evidence type="ECO:0000256" key="10">
    <source>
        <dbReference type="PROSITE-ProRule" id="PRU00108"/>
    </source>
</evidence>
<dbReference type="InterPro" id="IPR009057">
    <property type="entry name" value="Homeodomain-like_sf"/>
</dbReference>
<dbReference type="AlphaFoldDB" id="B8RCB5"/>
<dbReference type="EMBL" id="OV696697">
    <property type="protein sequence ID" value="CAH1241099.1"/>
    <property type="molecule type" value="Genomic_DNA"/>
</dbReference>
<proteinExistence type="inferred from homology"/>
<dbReference type="Gene3D" id="1.10.10.60">
    <property type="entry name" value="Homeodomain-like"/>
    <property type="match status" value="1"/>
</dbReference>
<dbReference type="OMA" id="QHNTYKW"/>
<evidence type="ECO:0000313" key="17">
    <source>
        <dbReference type="Proteomes" id="UP000838412"/>
    </source>
</evidence>
<dbReference type="Bgee" id="BL02690">
    <property type="expression patterns" value="Expressed in primary dorsal nerve cord and 4 other cell types or tissues"/>
</dbReference>
<evidence type="ECO:0000256" key="9">
    <source>
        <dbReference type="ARBA" id="ARBA00023242"/>
    </source>
</evidence>
<evidence type="ECO:0000259" key="14">
    <source>
        <dbReference type="PROSITE" id="PS50071"/>
    </source>
</evidence>
<comment type="similarity">
    <text evidence="3 12">Belongs to the Antp homeobox family.</text>
</comment>
<reference evidence="15" key="1">
    <citation type="journal article" date="2008" name="Dev. Genes Evol.">
        <title>Unexpectedly large number of conserved noncoding regions within the ancestral chordate Hox cluster.</title>
        <authorList>
            <person name="Pascual-Anaya J."/>
            <person name="D'Aniello S."/>
            <person name="Garcia-Fernandez J."/>
        </authorList>
    </citation>
    <scope>NUCLEOTIDE SEQUENCE</scope>
</reference>
<feature type="region of interest" description="Disordered" evidence="13">
    <location>
        <begin position="80"/>
        <end position="101"/>
    </location>
</feature>
<gene>
    <name evidence="15" type="primary">Hox7</name>
    <name evidence="16" type="synonym">HOXA7</name>
    <name evidence="16" type="ORF">BLAG_LOCUS4869</name>
</gene>
<dbReference type="FunFam" id="1.10.10.60:FF:000017">
    <property type="entry name" value="Homeobox protein antennapedia"/>
    <property type="match status" value="1"/>
</dbReference>
<keyword evidence="7 10" id="KW-0371">Homeobox</keyword>
<dbReference type="PROSITE" id="PS50071">
    <property type="entry name" value="HOMEOBOX_2"/>
    <property type="match status" value="1"/>
</dbReference>
<dbReference type="PRINTS" id="PR00025">
    <property type="entry name" value="ANTENNAPEDIA"/>
</dbReference>
<protein>
    <submittedName>
        <fullName evidence="16">HOXA7 protein</fullName>
    </submittedName>
    <submittedName>
        <fullName evidence="15">Hox7</fullName>
    </submittedName>
</protein>
<dbReference type="PRINTS" id="PR00024">
    <property type="entry name" value="HOMEOBOX"/>
</dbReference>
<dbReference type="PROSITE" id="PS00032">
    <property type="entry name" value="ANTENNAPEDIA"/>
    <property type="match status" value="1"/>
</dbReference>
<comment type="subcellular location">
    <subcellularLocation>
        <location evidence="2 10 11">Nucleus</location>
    </subcellularLocation>
</comment>
<dbReference type="GO" id="GO:0009952">
    <property type="term" value="P:anterior/posterior pattern specification"/>
    <property type="evidence" value="ECO:0007669"/>
    <property type="project" value="TreeGrafter"/>
</dbReference>
<keyword evidence="17" id="KW-1185">Reference proteome</keyword>
<evidence type="ECO:0000256" key="12">
    <source>
        <dbReference type="RuleBase" id="RU004442"/>
    </source>
</evidence>
<dbReference type="InterPro" id="IPR017970">
    <property type="entry name" value="Homeobox_CS"/>
</dbReference>
<evidence type="ECO:0000313" key="16">
    <source>
        <dbReference type="EMBL" id="CAH1241099.1"/>
    </source>
</evidence>
<dbReference type="SMART" id="SM00389">
    <property type="entry name" value="HOX"/>
    <property type="match status" value="1"/>
</dbReference>
<evidence type="ECO:0000256" key="4">
    <source>
        <dbReference type="ARBA" id="ARBA00022473"/>
    </source>
</evidence>
<keyword evidence="9 10" id="KW-0539">Nucleus</keyword>
<dbReference type="GO" id="GO:0005634">
    <property type="term" value="C:nucleus"/>
    <property type="evidence" value="ECO:0007669"/>
    <property type="project" value="UniProtKB-SubCell"/>
</dbReference>
<organism evidence="15">
    <name type="scientific">Branchiostoma lanceolatum</name>
    <name type="common">Common lancelet</name>
    <name type="synonym">Amphioxus lanceolatum</name>
    <dbReference type="NCBI Taxonomy" id="7740"/>
    <lineage>
        <taxon>Eukaryota</taxon>
        <taxon>Metazoa</taxon>
        <taxon>Chordata</taxon>
        <taxon>Cephalochordata</taxon>
        <taxon>Leptocardii</taxon>
        <taxon>Amphioxiformes</taxon>
        <taxon>Branchiostomatidae</taxon>
        <taxon>Branchiostoma</taxon>
    </lineage>
</organism>
<evidence type="ECO:0000256" key="7">
    <source>
        <dbReference type="ARBA" id="ARBA00023155"/>
    </source>
</evidence>
<feature type="domain" description="Homeobox" evidence="14">
    <location>
        <begin position="156"/>
        <end position="216"/>
    </location>
</feature>
<dbReference type="InterPro" id="IPR050296">
    <property type="entry name" value="Antp_homeobox"/>
</dbReference>
<dbReference type="EMBL" id="EU921834">
    <property type="protein sequence ID" value="ACJ74388.1"/>
    <property type="molecule type" value="Genomic_DNA"/>
</dbReference>
<dbReference type="OrthoDB" id="6159439at2759"/>
<evidence type="ECO:0000256" key="6">
    <source>
        <dbReference type="ARBA" id="ARBA00023125"/>
    </source>
</evidence>
<dbReference type="InterPro" id="IPR001356">
    <property type="entry name" value="HD"/>
</dbReference>
<dbReference type="GO" id="GO:0000981">
    <property type="term" value="F:DNA-binding transcription factor activity, RNA polymerase II-specific"/>
    <property type="evidence" value="ECO:0007669"/>
    <property type="project" value="InterPro"/>
</dbReference>
<dbReference type="InterPro" id="IPR017995">
    <property type="entry name" value="Homeobox_antennapedia"/>
</dbReference>
<evidence type="ECO:0000256" key="11">
    <source>
        <dbReference type="RuleBase" id="RU000682"/>
    </source>
</evidence>
<dbReference type="Pfam" id="PF00046">
    <property type="entry name" value="Homeodomain"/>
    <property type="match status" value="1"/>
</dbReference>
<dbReference type="PANTHER" id="PTHR45659">
    <property type="entry name" value="HOMEOBOX PROTEIN HOX"/>
    <property type="match status" value="1"/>
</dbReference>
<reference evidence="16" key="2">
    <citation type="submission" date="2022-01" db="EMBL/GenBank/DDBJ databases">
        <authorList>
            <person name="Braso-Vives M."/>
        </authorList>
    </citation>
    <scope>NUCLEOTIDE SEQUENCE</scope>
</reference>
<keyword evidence="8" id="KW-0804">Transcription</keyword>
<dbReference type="InterPro" id="IPR001827">
    <property type="entry name" value="Homeobox_Antennapedia_CS"/>
</dbReference>
<evidence type="ECO:0000256" key="5">
    <source>
        <dbReference type="ARBA" id="ARBA00023015"/>
    </source>
</evidence>
<evidence type="ECO:0000256" key="2">
    <source>
        <dbReference type="ARBA" id="ARBA00004123"/>
    </source>
</evidence>
<dbReference type="PROSITE" id="PS00027">
    <property type="entry name" value="HOMEOBOX_1"/>
    <property type="match status" value="1"/>
</dbReference>
<accession>B8RCB5</accession>
<comment type="function">
    <text evidence="1">Sequence-specific transcription factor which is part of a developmental regulatory system that provides cells with specific positional identities on the anterior-posterior axis.</text>
</comment>
<feature type="DNA-binding region" description="Homeobox" evidence="10">
    <location>
        <begin position="158"/>
        <end position="217"/>
    </location>
</feature>
<dbReference type="Proteomes" id="UP000838412">
    <property type="component" value="Chromosome 12"/>
</dbReference>
<evidence type="ECO:0000313" key="15">
    <source>
        <dbReference type="EMBL" id="ACJ74388.1"/>
    </source>
</evidence>
<dbReference type="PANTHER" id="PTHR45659:SF4">
    <property type="entry name" value="HOMEOBOX PROTEIN ABDOMINAL-A"/>
    <property type="match status" value="1"/>
</dbReference>
<evidence type="ECO:0000256" key="3">
    <source>
        <dbReference type="ARBA" id="ARBA00009107"/>
    </source>
</evidence>
<feature type="compositionally biased region" description="Polar residues" evidence="13">
    <location>
        <begin position="222"/>
        <end position="236"/>
    </location>
</feature>
<evidence type="ECO:0000256" key="1">
    <source>
        <dbReference type="ARBA" id="ARBA00003263"/>
    </source>
</evidence>
<sequence>MSSYFVNSLLTKYQPGESLSSSNGFAGVPSCSYGELASTARGGYHAGAYGPYPATNSGPRDFYNGGAAAGYGSPNAHYQESPPVSSYCRGSAESASPPQSMSAMHGAACSYQQAEVRKDMAGVGGHPGHPVQQANPALNTAQMTTPIYPWMRSTAPERKRGRQTYTRYQTLELEKEFHFNKYLTRRRRIEIAHALCLTERQIKIWFQNRRMKWKKENKLESLKQQPAESETSSTTS</sequence>
<keyword evidence="4" id="KW-0217">Developmental protein</keyword>
<dbReference type="InterPro" id="IPR020479">
    <property type="entry name" value="HD_metazoa"/>
</dbReference>
<dbReference type="GO" id="GO:0000978">
    <property type="term" value="F:RNA polymerase II cis-regulatory region sequence-specific DNA binding"/>
    <property type="evidence" value="ECO:0007669"/>
    <property type="project" value="TreeGrafter"/>
</dbReference>
<evidence type="ECO:0000256" key="13">
    <source>
        <dbReference type="SAM" id="MobiDB-lite"/>
    </source>
</evidence>
<evidence type="ECO:0000256" key="8">
    <source>
        <dbReference type="ARBA" id="ARBA00023163"/>
    </source>
</evidence>